<feature type="domain" description="Transposase IS4-like" evidence="2">
    <location>
        <begin position="211"/>
        <end position="360"/>
    </location>
</feature>
<sequence length="433" mass="49845">MKTGIIDMIIQEPAQFISKFIESINALIQKKNPMHELSRKQRVFLALCIMGILITNKICWTTFQKTFIGKVTVGSLSWMFRCSKIPWSYLLGYAVTLFIQRYGITNGTLCIDDTDKKRSKVTKNIPFVHKLMEKSTGGFYFGQSIVFLILITPIATIPISFGFYLPDPEMSKWKKLDEKLRKKGVAKKERPEKPPKNSKYPTKIEIALNLLTEFVSGFPEIKIKSVVGDALYGTAQFLNQARQILKTEQVISQIRKNQKIRYRGKEISVEEYFQNRKGVAKKLKIRGLETDVVMNGLRVYLSAHECKRFIIALKYQGETEYRYLVASDLSWRMEDIVAAYSLRWLVEVFIQDWKTHEGFNNRTKQSGVEGSSRSLILSLLTDLCLFFHPSQSARLKNKRSAWTAGSLCEKIRKDSLLSVIEYIINSNNPKKTL</sequence>
<evidence type="ECO:0000313" key="4">
    <source>
        <dbReference type="Proteomes" id="UP000189670"/>
    </source>
</evidence>
<name>A0A1V1NUQ1_9BACT</name>
<dbReference type="GO" id="GO:0004803">
    <property type="term" value="F:transposase activity"/>
    <property type="evidence" value="ECO:0007669"/>
    <property type="project" value="InterPro"/>
</dbReference>
<feature type="transmembrane region" description="Helical" evidence="1">
    <location>
        <begin position="140"/>
        <end position="165"/>
    </location>
</feature>
<dbReference type="GO" id="GO:0003677">
    <property type="term" value="F:DNA binding"/>
    <property type="evidence" value="ECO:0007669"/>
    <property type="project" value="InterPro"/>
</dbReference>
<dbReference type="Pfam" id="PF01609">
    <property type="entry name" value="DDE_Tnp_1"/>
    <property type="match status" value="1"/>
</dbReference>
<keyword evidence="1" id="KW-0472">Membrane</keyword>
<proteinExistence type="predicted"/>
<feature type="transmembrane region" description="Helical" evidence="1">
    <location>
        <begin position="43"/>
        <end position="63"/>
    </location>
</feature>
<dbReference type="AlphaFoldDB" id="A0A1V1NUQ1"/>
<evidence type="ECO:0000313" key="3">
    <source>
        <dbReference type="EMBL" id="ETR66319.1"/>
    </source>
</evidence>
<dbReference type="EMBL" id="ATBP01002072">
    <property type="protein sequence ID" value="ETR66319.1"/>
    <property type="molecule type" value="Genomic_DNA"/>
</dbReference>
<dbReference type="Proteomes" id="UP000189670">
    <property type="component" value="Unassembled WGS sequence"/>
</dbReference>
<keyword evidence="1" id="KW-0812">Transmembrane</keyword>
<gene>
    <name evidence="3" type="ORF">OMM_05711</name>
</gene>
<evidence type="ECO:0000259" key="2">
    <source>
        <dbReference type="Pfam" id="PF01609"/>
    </source>
</evidence>
<dbReference type="GO" id="GO:0006313">
    <property type="term" value="P:DNA transposition"/>
    <property type="evidence" value="ECO:0007669"/>
    <property type="project" value="InterPro"/>
</dbReference>
<keyword evidence="1" id="KW-1133">Transmembrane helix</keyword>
<dbReference type="InterPro" id="IPR002559">
    <property type="entry name" value="Transposase_11"/>
</dbReference>
<comment type="caution">
    <text evidence="3">The sequence shown here is derived from an EMBL/GenBank/DDBJ whole genome shotgun (WGS) entry which is preliminary data.</text>
</comment>
<protein>
    <recommendedName>
        <fullName evidence="2">Transposase IS4-like domain-containing protein</fullName>
    </recommendedName>
</protein>
<evidence type="ECO:0000256" key="1">
    <source>
        <dbReference type="SAM" id="Phobius"/>
    </source>
</evidence>
<dbReference type="InterPro" id="IPR012337">
    <property type="entry name" value="RNaseH-like_sf"/>
</dbReference>
<dbReference type="SUPFAM" id="SSF53098">
    <property type="entry name" value="Ribonuclease H-like"/>
    <property type="match status" value="1"/>
</dbReference>
<organism evidence="3 4">
    <name type="scientific">Candidatus Magnetoglobus multicellularis str. Araruama</name>
    <dbReference type="NCBI Taxonomy" id="890399"/>
    <lineage>
        <taxon>Bacteria</taxon>
        <taxon>Pseudomonadati</taxon>
        <taxon>Thermodesulfobacteriota</taxon>
        <taxon>Desulfobacteria</taxon>
        <taxon>Desulfobacterales</taxon>
        <taxon>Desulfobacteraceae</taxon>
        <taxon>Candidatus Magnetoglobus</taxon>
    </lineage>
</organism>
<accession>A0A1V1NUQ1</accession>
<reference evidence="4" key="1">
    <citation type="submission" date="2012-11" db="EMBL/GenBank/DDBJ databases">
        <authorList>
            <person name="Lucero-Rivera Y.E."/>
            <person name="Tovar-Ramirez D."/>
        </authorList>
    </citation>
    <scope>NUCLEOTIDE SEQUENCE [LARGE SCALE GENOMIC DNA]</scope>
    <source>
        <strain evidence="4">Araruama</strain>
    </source>
</reference>